<comment type="caution">
    <text evidence="5">The sequence shown here is derived from an EMBL/GenBank/DDBJ whole genome shotgun (WGS) entry which is preliminary data.</text>
</comment>
<reference evidence="5" key="1">
    <citation type="submission" date="2018-03" db="EMBL/GenBank/DDBJ databases">
        <authorList>
            <person name="Guldener U."/>
        </authorList>
    </citation>
    <scope>NUCLEOTIDE SEQUENCE</scope>
</reference>
<feature type="domain" description="L-asparaginase N-terminal" evidence="4">
    <location>
        <begin position="54"/>
        <end position="214"/>
    </location>
</feature>
<dbReference type="InterPro" id="IPR006034">
    <property type="entry name" value="Asparaginase/glutaminase-like"/>
</dbReference>
<dbReference type="PIRSF" id="PIRSF001220">
    <property type="entry name" value="L-ASNase_gatD"/>
    <property type="match status" value="1"/>
</dbReference>
<dbReference type="PANTHER" id="PTHR11707">
    <property type="entry name" value="L-ASPARAGINASE"/>
    <property type="match status" value="1"/>
</dbReference>
<dbReference type="PIRSF" id="PIRSF500176">
    <property type="entry name" value="L_ASNase"/>
    <property type="match status" value="1"/>
</dbReference>
<dbReference type="InterPro" id="IPR037152">
    <property type="entry name" value="L-asparaginase_N_sf"/>
</dbReference>
<dbReference type="Pfam" id="PF00710">
    <property type="entry name" value="Asparaginase"/>
    <property type="match status" value="1"/>
</dbReference>
<dbReference type="InterPro" id="IPR027473">
    <property type="entry name" value="L-asparaginase_C"/>
</dbReference>
<dbReference type="PROSITE" id="PS51732">
    <property type="entry name" value="ASN_GLN_ASE_3"/>
    <property type="match status" value="1"/>
</dbReference>
<protein>
    <recommendedName>
        <fullName evidence="1">asparaginase</fullName>
        <ecNumber evidence="1">3.5.1.1</ecNumber>
    </recommendedName>
</protein>
<dbReference type="EC" id="3.5.1.1" evidence="1"/>
<dbReference type="GO" id="GO:0004067">
    <property type="term" value="F:asparaginase activity"/>
    <property type="evidence" value="ECO:0007669"/>
    <property type="project" value="UniProtKB-UniRule"/>
</dbReference>
<evidence type="ECO:0000256" key="1">
    <source>
        <dbReference type="ARBA" id="ARBA00012920"/>
    </source>
</evidence>
<evidence type="ECO:0000313" key="5">
    <source>
        <dbReference type="EMBL" id="SPJ78497.1"/>
    </source>
</evidence>
<evidence type="ECO:0000313" key="6">
    <source>
        <dbReference type="Proteomes" id="UP001187734"/>
    </source>
</evidence>
<dbReference type="GO" id="GO:0009066">
    <property type="term" value="P:aspartate family amino acid metabolic process"/>
    <property type="evidence" value="ECO:0007669"/>
    <property type="project" value="UniProtKB-ARBA"/>
</dbReference>
<gene>
    <name evidence="5" type="ORF">FTOL_06886</name>
</gene>
<dbReference type="EMBL" id="ONZP01000231">
    <property type="protein sequence ID" value="SPJ78497.1"/>
    <property type="molecule type" value="Genomic_DNA"/>
</dbReference>
<evidence type="ECO:0000259" key="4">
    <source>
        <dbReference type="Pfam" id="PF00710"/>
    </source>
</evidence>
<feature type="signal peptide" evidence="3">
    <location>
        <begin position="1"/>
        <end position="19"/>
    </location>
</feature>
<dbReference type="InterPro" id="IPR027474">
    <property type="entry name" value="L-asparaginase_N"/>
</dbReference>
<sequence>MRWCNWSLFGLFTIAATSTVPCSVHSTLPHDGRCLPCDQLGHPANPKSFYHIGHIATGGTLQAKGNSSTDTTHYQVAASGFDFVIDAIRGPLSDGPRVVSRQSLELDSINFRAEDFLRIYHEISDMLRQPGALGVVVSAGSSTLAQLAKFLEHTLDPNKRVILTAAFKPYTAYGADGPGNLLASIRAITTPGWSGVGILINDRILRPHGTVKSNGYFKPGPGTYFADIRNFKPRFKHHQWEIPKTINISSLSPEHELPRVEVITRSLDFDVRIVEDAIARNVEGLIFVGYDDGYWPDKSRYRIEELAQEYPHVIMVMVSQDPTITVEYERVAGLMRGGRWNPDQLQPILQIAICSLPSREEIQEFILEPFRPADLRRSRVDW</sequence>
<keyword evidence="3" id="KW-0732">Signal</keyword>
<dbReference type="PANTHER" id="PTHR11707:SF28">
    <property type="entry name" value="60 KDA LYSOPHOSPHOLIPASE"/>
    <property type="match status" value="1"/>
</dbReference>
<evidence type="ECO:0000256" key="3">
    <source>
        <dbReference type="SAM" id="SignalP"/>
    </source>
</evidence>
<dbReference type="Gene3D" id="3.40.50.40">
    <property type="match status" value="1"/>
</dbReference>
<dbReference type="AlphaFoldDB" id="A0AAE8MAB2"/>
<organism evidence="5 6">
    <name type="scientific">Fusarium torulosum</name>
    <dbReference type="NCBI Taxonomy" id="33205"/>
    <lineage>
        <taxon>Eukaryota</taxon>
        <taxon>Fungi</taxon>
        <taxon>Dikarya</taxon>
        <taxon>Ascomycota</taxon>
        <taxon>Pezizomycotina</taxon>
        <taxon>Sordariomycetes</taxon>
        <taxon>Hypocreomycetidae</taxon>
        <taxon>Hypocreales</taxon>
        <taxon>Nectriaceae</taxon>
        <taxon>Fusarium</taxon>
    </lineage>
</organism>
<dbReference type="SUPFAM" id="SSF53774">
    <property type="entry name" value="Glutaminase/Asparaginase"/>
    <property type="match status" value="1"/>
</dbReference>
<dbReference type="SMART" id="SM00870">
    <property type="entry name" value="Asparaginase"/>
    <property type="match status" value="1"/>
</dbReference>
<accession>A0AAE8MAB2</accession>
<keyword evidence="6" id="KW-1185">Reference proteome</keyword>
<name>A0AAE8MAB2_9HYPO</name>
<feature type="active site" description="O-isoaspartyl threonine intermediate" evidence="2">
    <location>
        <position position="60"/>
    </location>
</feature>
<dbReference type="InterPro" id="IPR036152">
    <property type="entry name" value="Asp/glu_Ase-like_sf"/>
</dbReference>
<evidence type="ECO:0000256" key="2">
    <source>
        <dbReference type="PIRSR" id="PIRSR001220-1"/>
    </source>
</evidence>
<dbReference type="Gene3D" id="3.40.50.1170">
    <property type="entry name" value="L-asparaginase, N-terminal domain"/>
    <property type="match status" value="1"/>
</dbReference>
<proteinExistence type="predicted"/>
<dbReference type="Proteomes" id="UP001187734">
    <property type="component" value="Unassembled WGS sequence"/>
</dbReference>
<feature type="chain" id="PRO_5042017304" description="asparaginase" evidence="3">
    <location>
        <begin position="20"/>
        <end position="382"/>
    </location>
</feature>